<dbReference type="Pfam" id="PF14520">
    <property type="entry name" value="HHH_5"/>
    <property type="match status" value="1"/>
</dbReference>
<keyword evidence="4" id="KW-0234">DNA repair</keyword>
<dbReference type="InterPro" id="IPR003583">
    <property type="entry name" value="Hlx-hairpin-Hlx_DNA-bd_motif"/>
</dbReference>
<evidence type="ECO:0000256" key="4">
    <source>
        <dbReference type="ARBA" id="ARBA00023204"/>
    </source>
</evidence>
<dbReference type="Gene3D" id="1.10.150.20">
    <property type="entry name" value="5' to 3' exonuclease, C-terminal subdomain"/>
    <property type="match status" value="1"/>
</dbReference>
<keyword evidence="3" id="KW-0238">DNA-binding</keyword>
<dbReference type="EMBL" id="CAFBMB010000020">
    <property type="protein sequence ID" value="CAB4891860.1"/>
    <property type="molecule type" value="Genomic_DNA"/>
</dbReference>
<dbReference type="InterPro" id="IPR013849">
    <property type="entry name" value="DNA_helicase_Holl-junc_RuvA_I"/>
</dbReference>
<dbReference type="Gene3D" id="1.10.8.10">
    <property type="entry name" value="DNA helicase RuvA subunit, C-terminal domain"/>
    <property type="match status" value="1"/>
</dbReference>
<dbReference type="SUPFAM" id="SSF47781">
    <property type="entry name" value="RuvA domain 2-like"/>
    <property type="match status" value="1"/>
</dbReference>
<dbReference type="Pfam" id="PF07499">
    <property type="entry name" value="RuvA_C"/>
    <property type="match status" value="1"/>
</dbReference>
<dbReference type="SUPFAM" id="SSF46929">
    <property type="entry name" value="DNA helicase RuvA subunit, C-terminal domain"/>
    <property type="match status" value="1"/>
</dbReference>
<dbReference type="GO" id="GO:0003677">
    <property type="term" value="F:DNA binding"/>
    <property type="evidence" value="ECO:0007669"/>
    <property type="project" value="UniProtKB-KW"/>
</dbReference>
<evidence type="ECO:0000256" key="1">
    <source>
        <dbReference type="ARBA" id="ARBA00022490"/>
    </source>
</evidence>
<dbReference type="InterPro" id="IPR011114">
    <property type="entry name" value="RuvA_C"/>
</dbReference>
<sequence length="195" mass="20088">MISSLRGIVERVSGGLVVIDVGGVGYGVAVTPQLAAALEVGASAHLMVTTIVREDAITLYGFESSEASHVFETLLSVTGVGPRSALAVLAYLTPAQVFSAVASDDDTAFTKVSGIGPKTAKLICVQLAGRLDSVATADPTAPGRPTDTTDAVVSALIGLGWNERLARETVRPMESSGKTTSQLLREALAMMAKQS</sequence>
<dbReference type="GO" id="GO:0006281">
    <property type="term" value="P:DNA repair"/>
    <property type="evidence" value="ECO:0007669"/>
    <property type="project" value="UniProtKB-KW"/>
</dbReference>
<dbReference type="GO" id="GO:0009378">
    <property type="term" value="F:four-way junction helicase activity"/>
    <property type="evidence" value="ECO:0007669"/>
    <property type="project" value="InterPro"/>
</dbReference>
<proteinExistence type="inferred from homology"/>
<dbReference type="InterPro" id="IPR036267">
    <property type="entry name" value="RuvA_C_sf"/>
</dbReference>
<dbReference type="HAMAP" id="MF_00031">
    <property type="entry name" value="DNA_HJ_migration_RuvA"/>
    <property type="match status" value="1"/>
</dbReference>
<dbReference type="GO" id="GO:0009379">
    <property type="term" value="C:Holliday junction helicase complex"/>
    <property type="evidence" value="ECO:0007669"/>
    <property type="project" value="InterPro"/>
</dbReference>
<protein>
    <submittedName>
        <fullName evidence="6">Unannotated protein</fullName>
    </submittedName>
</protein>
<evidence type="ECO:0000259" key="5">
    <source>
        <dbReference type="SMART" id="SM00278"/>
    </source>
</evidence>
<evidence type="ECO:0000256" key="3">
    <source>
        <dbReference type="ARBA" id="ARBA00023125"/>
    </source>
</evidence>
<dbReference type="Pfam" id="PF01330">
    <property type="entry name" value="RuvA_N"/>
    <property type="match status" value="1"/>
</dbReference>
<gene>
    <name evidence="6" type="ORF">UFOPK3516_00438</name>
</gene>
<reference evidence="6" key="1">
    <citation type="submission" date="2020-05" db="EMBL/GenBank/DDBJ databases">
        <authorList>
            <person name="Chiriac C."/>
            <person name="Salcher M."/>
            <person name="Ghai R."/>
            <person name="Kavagutti S V."/>
        </authorList>
    </citation>
    <scope>NUCLEOTIDE SEQUENCE</scope>
</reference>
<dbReference type="GO" id="GO:0005524">
    <property type="term" value="F:ATP binding"/>
    <property type="evidence" value="ECO:0007669"/>
    <property type="project" value="InterPro"/>
</dbReference>
<dbReference type="GO" id="GO:0006310">
    <property type="term" value="P:DNA recombination"/>
    <property type="evidence" value="ECO:0007669"/>
    <property type="project" value="InterPro"/>
</dbReference>
<evidence type="ECO:0000256" key="2">
    <source>
        <dbReference type="ARBA" id="ARBA00022763"/>
    </source>
</evidence>
<keyword evidence="2" id="KW-0227">DNA damage</keyword>
<dbReference type="InterPro" id="IPR000085">
    <property type="entry name" value="RuvA"/>
</dbReference>
<feature type="domain" description="Helix-hairpin-helix DNA-binding motif class 1" evidence="5">
    <location>
        <begin position="72"/>
        <end position="91"/>
    </location>
</feature>
<accession>A0A6J7FFU8</accession>
<dbReference type="AlphaFoldDB" id="A0A6J7FFU8"/>
<dbReference type="InterPro" id="IPR012340">
    <property type="entry name" value="NA-bd_OB-fold"/>
</dbReference>
<dbReference type="InterPro" id="IPR010994">
    <property type="entry name" value="RuvA_2-like"/>
</dbReference>
<dbReference type="CDD" id="cd14332">
    <property type="entry name" value="UBA_RuvA_C"/>
    <property type="match status" value="1"/>
</dbReference>
<dbReference type="SMART" id="SM00278">
    <property type="entry name" value="HhH1"/>
    <property type="match status" value="2"/>
</dbReference>
<name>A0A6J7FFU8_9ZZZZ</name>
<dbReference type="SUPFAM" id="SSF50249">
    <property type="entry name" value="Nucleic acid-binding proteins"/>
    <property type="match status" value="1"/>
</dbReference>
<feature type="domain" description="Helix-hairpin-helix DNA-binding motif class 1" evidence="5">
    <location>
        <begin position="107"/>
        <end position="126"/>
    </location>
</feature>
<dbReference type="Gene3D" id="2.40.50.140">
    <property type="entry name" value="Nucleic acid-binding proteins"/>
    <property type="match status" value="1"/>
</dbReference>
<organism evidence="6">
    <name type="scientific">freshwater metagenome</name>
    <dbReference type="NCBI Taxonomy" id="449393"/>
    <lineage>
        <taxon>unclassified sequences</taxon>
        <taxon>metagenomes</taxon>
        <taxon>ecological metagenomes</taxon>
    </lineage>
</organism>
<evidence type="ECO:0000313" key="6">
    <source>
        <dbReference type="EMBL" id="CAB4891860.1"/>
    </source>
</evidence>
<keyword evidence="1" id="KW-0963">Cytoplasm</keyword>
<dbReference type="NCBIfam" id="TIGR00084">
    <property type="entry name" value="ruvA"/>
    <property type="match status" value="1"/>
</dbReference>